<evidence type="ECO:0000313" key="15">
    <source>
        <dbReference type="Proteomes" id="UP000281498"/>
    </source>
</evidence>
<evidence type="ECO:0000256" key="9">
    <source>
        <dbReference type="ARBA" id="ARBA00023139"/>
    </source>
</evidence>
<dbReference type="EMBL" id="PDOE01000002">
    <property type="protein sequence ID" value="RKL67914.1"/>
    <property type="molecule type" value="Genomic_DNA"/>
</dbReference>
<evidence type="ECO:0000313" key="14">
    <source>
        <dbReference type="EMBL" id="RKL67914.1"/>
    </source>
</evidence>
<keyword evidence="7 12" id="KW-1133">Transmembrane helix</keyword>
<evidence type="ECO:0000256" key="6">
    <source>
        <dbReference type="ARBA" id="ARBA00022927"/>
    </source>
</evidence>
<dbReference type="HAMAP" id="MF_01811">
    <property type="entry name" value="YidC_type2"/>
    <property type="match status" value="1"/>
</dbReference>
<dbReference type="OrthoDB" id="9780552at2"/>
<dbReference type="InterPro" id="IPR001708">
    <property type="entry name" value="YidC/ALB3/OXA1/COX18"/>
</dbReference>
<dbReference type="PRINTS" id="PR00701">
    <property type="entry name" value="60KDINNERMP"/>
</dbReference>
<sequence length="273" mass="31455">MEERSVFTRFSKYSKLIIITLMVLMVATGCQVNMDPISADTSGVFNHYIIFPFSFSIKFLADAFSGNYGLSIVFMTLLLRMVLMPLMMRQQKTQLASRAKMAVIQPEMNEIKEKYKEKKSSEDQQKMQKEMMALYQKHSFNPITSMGCLPMLIQFPVLIGFYYAIMRTPEIAQHSFLWFNLGEPDRILPFLAGIVYFIQFRVSQIGMDPKQQKQMAMLGYITPVLMGVFSFSVAAAMPLYWTIGGLFLIFQTALFKWMYREKQLALNTALGNK</sequence>
<keyword evidence="10 12" id="KW-0143">Chaperone</keyword>
<dbReference type="InterPro" id="IPR023060">
    <property type="entry name" value="YidC/YidC1/YidC2_Firmicutes"/>
</dbReference>
<evidence type="ECO:0000259" key="13">
    <source>
        <dbReference type="Pfam" id="PF02096"/>
    </source>
</evidence>
<evidence type="ECO:0000256" key="11">
    <source>
        <dbReference type="ARBA" id="ARBA00023288"/>
    </source>
</evidence>
<dbReference type="InterPro" id="IPR028055">
    <property type="entry name" value="YidC/Oxa/ALB_C"/>
</dbReference>
<dbReference type="RefSeq" id="WP_110938253.1">
    <property type="nucleotide sequence ID" value="NZ_KZ614147.1"/>
</dbReference>
<proteinExistence type="inferred from homology"/>
<keyword evidence="11 12" id="KW-0449">Lipoprotein</keyword>
<feature type="transmembrane region" description="Helical" evidence="12">
    <location>
        <begin position="186"/>
        <end position="203"/>
    </location>
</feature>
<dbReference type="NCBIfam" id="TIGR03592">
    <property type="entry name" value="yidC_oxa1_cterm"/>
    <property type="match status" value="1"/>
</dbReference>
<accession>A0A3A9K4E7</accession>
<feature type="transmembrane region" description="Helical" evidence="12">
    <location>
        <begin position="147"/>
        <end position="166"/>
    </location>
</feature>
<dbReference type="GO" id="GO:0032977">
    <property type="term" value="F:membrane insertase activity"/>
    <property type="evidence" value="ECO:0007669"/>
    <property type="project" value="InterPro"/>
</dbReference>
<gene>
    <name evidence="12" type="primary">yidC</name>
    <name evidence="14" type="ORF">CR203_05250</name>
</gene>
<dbReference type="GO" id="GO:0005886">
    <property type="term" value="C:plasma membrane"/>
    <property type="evidence" value="ECO:0007669"/>
    <property type="project" value="UniProtKB-SubCell"/>
</dbReference>
<reference evidence="14 15" key="1">
    <citation type="submission" date="2017-10" db="EMBL/GenBank/DDBJ databases">
        <title>Bacillus sp. nov., a halophilic bacterium isolated from a Keqin Lake.</title>
        <authorList>
            <person name="Wang H."/>
        </authorList>
    </citation>
    <scope>NUCLEOTIDE SEQUENCE [LARGE SCALE GENOMIC DNA]</scope>
    <source>
        <strain evidence="14 15">KCTC 13187</strain>
    </source>
</reference>
<dbReference type="PANTHER" id="PTHR12428:SF65">
    <property type="entry name" value="CYTOCHROME C OXIDASE ASSEMBLY PROTEIN COX18, MITOCHONDRIAL"/>
    <property type="match status" value="1"/>
</dbReference>
<comment type="subcellular location">
    <subcellularLocation>
        <location evidence="1 12">Cell membrane</location>
        <topology evidence="1 12">Multi-pass membrane protein</topology>
    </subcellularLocation>
</comment>
<dbReference type="GO" id="GO:0051205">
    <property type="term" value="P:protein insertion into membrane"/>
    <property type="evidence" value="ECO:0007669"/>
    <property type="project" value="TreeGrafter"/>
</dbReference>
<evidence type="ECO:0000256" key="7">
    <source>
        <dbReference type="ARBA" id="ARBA00022989"/>
    </source>
</evidence>
<comment type="similarity">
    <text evidence="12">Belongs to the OXA1/ALB3/YidC family. Type 2 subfamily.</text>
</comment>
<dbReference type="CDD" id="cd20070">
    <property type="entry name" value="5TM_YidC_Alb3"/>
    <property type="match status" value="1"/>
</dbReference>
<feature type="transmembrane region" description="Helical" evidence="12">
    <location>
        <begin position="13"/>
        <end position="32"/>
    </location>
</feature>
<keyword evidence="6 12" id="KW-0653">Protein transport</keyword>
<keyword evidence="9" id="KW-0564">Palmitate</keyword>
<evidence type="ECO:0000256" key="4">
    <source>
        <dbReference type="ARBA" id="ARBA00022692"/>
    </source>
</evidence>
<dbReference type="Proteomes" id="UP000281498">
    <property type="component" value="Unassembled WGS sequence"/>
</dbReference>
<keyword evidence="5 12" id="KW-0732">Signal</keyword>
<evidence type="ECO:0000256" key="2">
    <source>
        <dbReference type="ARBA" id="ARBA00022448"/>
    </source>
</evidence>
<organism evidence="14 15">
    <name type="scientific">Salipaludibacillus neizhouensis</name>
    <dbReference type="NCBI Taxonomy" id="885475"/>
    <lineage>
        <taxon>Bacteria</taxon>
        <taxon>Bacillati</taxon>
        <taxon>Bacillota</taxon>
        <taxon>Bacilli</taxon>
        <taxon>Bacillales</taxon>
        <taxon>Bacillaceae</taxon>
    </lineage>
</organism>
<protein>
    <recommendedName>
        <fullName evidence="12">Membrane protein insertase YidC</fullName>
    </recommendedName>
    <alternativeName>
        <fullName evidence="12">Foldase YidC</fullName>
    </alternativeName>
    <alternativeName>
        <fullName evidence="12">Membrane integrase YidC</fullName>
    </alternativeName>
    <alternativeName>
        <fullName evidence="12">Membrane protein YidC</fullName>
    </alternativeName>
</protein>
<comment type="caution">
    <text evidence="14">The sequence shown here is derived from an EMBL/GenBank/DDBJ whole genome shotgun (WGS) entry which is preliminary data.</text>
</comment>
<feature type="domain" description="Membrane insertase YidC/Oxa/ALB C-terminal" evidence="13">
    <location>
        <begin position="68"/>
        <end position="255"/>
    </location>
</feature>
<dbReference type="GO" id="GO:0015031">
    <property type="term" value="P:protein transport"/>
    <property type="evidence" value="ECO:0007669"/>
    <property type="project" value="UniProtKB-KW"/>
</dbReference>
<dbReference type="AlphaFoldDB" id="A0A3A9K4E7"/>
<evidence type="ECO:0000256" key="8">
    <source>
        <dbReference type="ARBA" id="ARBA00023136"/>
    </source>
</evidence>
<evidence type="ECO:0000256" key="3">
    <source>
        <dbReference type="ARBA" id="ARBA00022475"/>
    </source>
</evidence>
<dbReference type="InterPro" id="IPR047196">
    <property type="entry name" value="YidC_ALB_C"/>
</dbReference>
<keyword evidence="4 12" id="KW-0812">Transmembrane</keyword>
<evidence type="ECO:0000256" key="5">
    <source>
        <dbReference type="ARBA" id="ARBA00022729"/>
    </source>
</evidence>
<evidence type="ECO:0000256" key="1">
    <source>
        <dbReference type="ARBA" id="ARBA00004651"/>
    </source>
</evidence>
<feature type="transmembrane region" description="Helical" evidence="12">
    <location>
        <begin position="239"/>
        <end position="259"/>
    </location>
</feature>
<evidence type="ECO:0000256" key="10">
    <source>
        <dbReference type="ARBA" id="ARBA00023186"/>
    </source>
</evidence>
<dbReference type="PANTHER" id="PTHR12428">
    <property type="entry name" value="OXA1"/>
    <property type="match status" value="1"/>
</dbReference>
<feature type="transmembrane region" description="Helical" evidence="12">
    <location>
        <begin position="67"/>
        <end position="88"/>
    </location>
</feature>
<keyword evidence="15" id="KW-1185">Reference proteome</keyword>
<keyword evidence="3 12" id="KW-1003">Cell membrane</keyword>
<keyword evidence="2 12" id="KW-0813">Transport</keyword>
<evidence type="ECO:0000256" key="12">
    <source>
        <dbReference type="HAMAP-Rule" id="MF_01811"/>
    </source>
</evidence>
<name>A0A3A9K4E7_9BACI</name>
<dbReference type="PROSITE" id="PS51257">
    <property type="entry name" value="PROKAR_LIPOPROTEIN"/>
    <property type="match status" value="1"/>
</dbReference>
<feature type="transmembrane region" description="Helical" evidence="12">
    <location>
        <begin position="215"/>
        <end position="233"/>
    </location>
</feature>
<comment type="function">
    <text evidence="12">Required for the insertion and/or proper folding and/or complex formation of integral membrane proteins into the membrane. Involved in integration of membrane proteins that insert both dependently and independently of the Sec translocase complex, as well as at least some lipoproteins.</text>
</comment>
<keyword evidence="8 12" id="KW-0472">Membrane</keyword>
<dbReference type="Pfam" id="PF02096">
    <property type="entry name" value="60KD_IMP"/>
    <property type="match status" value="1"/>
</dbReference>